<dbReference type="AlphaFoldDB" id="A0AAN9IIL5"/>
<evidence type="ECO:0000313" key="2">
    <source>
        <dbReference type="EMBL" id="KAK7282233.1"/>
    </source>
</evidence>
<organism evidence="2 3">
    <name type="scientific">Crotalaria pallida</name>
    <name type="common">Smooth rattlebox</name>
    <name type="synonym">Crotalaria striata</name>
    <dbReference type="NCBI Taxonomy" id="3830"/>
    <lineage>
        <taxon>Eukaryota</taxon>
        <taxon>Viridiplantae</taxon>
        <taxon>Streptophyta</taxon>
        <taxon>Embryophyta</taxon>
        <taxon>Tracheophyta</taxon>
        <taxon>Spermatophyta</taxon>
        <taxon>Magnoliopsida</taxon>
        <taxon>eudicotyledons</taxon>
        <taxon>Gunneridae</taxon>
        <taxon>Pentapetalae</taxon>
        <taxon>rosids</taxon>
        <taxon>fabids</taxon>
        <taxon>Fabales</taxon>
        <taxon>Fabaceae</taxon>
        <taxon>Papilionoideae</taxon>
        <taxon>50 kb inversion clade</taxon>
        <taxon>genistoids sensu lato</taxon>
        <taxon>core genistoids</taxon>
        <taxon>Crotalarieae</taxon>
        <taxon>Crotalaria</taxon>
    </lineage>
</organism>
<evidence type="ECO:0000256" key="1">
    <source>
        <dbReference type="SAM" id="MobiDB-lite"/>
    </source>
</evidence>
<proteinExistence type="predicted"/>
<dbReference type="Proteomes" id="UP001372338">
    <property type="component" value="Unassembled WGS sequence"/>
</dbReference>
<feature type="region of interest" description="Disordered" evidence="1">
    <location>
        <begin position="129"/>
        <end position="168"/>
    </location>
</feature>
<sequence length="168" mass="18267">MQSYKHQVVQSYTKVGRSLSSLEKLTNLEEIDNLTPKKAEELLKNLDVLCEKIKEKAIIENVNAGSMRMIDDALRAEDDNVVANAIANANSAGVQATQSVGTVVAETVSEMMGDANPVVEISSKNLKERGSEIKEAEGTVANPPANEDEQPWITVRTRSKAQARNDGN</sequence>
<gene>
    <name evidence="2" type="ORF">RIF29_10857</name>
</gene>
<comment type="caution">
    <text evidence="2">The sequence shown here is derived from an EMBL/GenBank/DDBJ whole genome shotgun (WGS) entry which is preliminary data.</text>
</comment>
<name>A0AAN9IIL5_CROPI</name>
<reference evidence="2 3" key="1">
    <citation type="submission" date="2024-01" db="EMBL/GenBank/DDBJ databases">
        <title>The genomes of 5 underutilized Papilionoideae crops provide insights into root nodulation and disease resistanc.</title>
        <authorList>
            <person name="Yuan L."/>
        </authorList>
    </citation>
    <scope>NUCLEOTIDE SEQUENCE [LARGE SCALE GENOMIC DNA]</scope>
    <source>
        <strain evidence="2">ZHUSHIDOU_FW_LH</strain>
        <tissue evidence="2">Leaf</tissue>
    </source>
</reference>
<evidence type="ECO:0000313" key="3">
    <source>
        <dbReference type="Proteomes" id="UP001372338"/>
    </source>
</evidence>
<protein>
    <submittedName>
        <fullName evidence="2">Uncharacterized protein</fullName>
    </submittedName>
</protein>
<keyword evidence="3" id="KW-1185">Reference proteome</keyword>
<dbReference type="EMBL" id="JAYWIO010000002">
    <property type="protein sequence ID" value="KAK7282233.1"/>
    <property type="molecule type" value="Genomic_DNA"/>
</dbReference>
<accession>A0AAN9IIL5</accession>